<reference evidence="2" key="1">
    <citation type="journal article" date="2020" name="Nat. Commun.">
        <title>Large-scale genome sequencing of mycorrhizal fungi provides insights into the early evolution of symbiotic traits.</title>
        <authorList>
            <person name="Miyauchi S."/>
            <person name="Kiss E."/>
            <person name="Kuo A."/>
            <person name="Drula E."/>
            <person name="Kohler A."/>
            <person name="Sanchez-Garcia M."/>
            <person name="Morin E."/>
            <person name="Andreopoulos B."/>
            <person name="Barry K.W."/>
            <person name="Bonito G."/>
            <person name="Buee M."/>
            <person name="Carver A."/>
            <person name="Chen C."/>
            <person name="Cichocki N."/>
            <person name="Clum A."/>
            <person name="Culley D."/>
            <person name="Crous P.W."/>
            <person name="Fauchery L."/>
            <person name="Girlanda M."/>
            <person name="Hayes R.D."/>
            <person name="Keri Z."/>
            <person name="LaButti K."/>
            <person name="Lipzen A."/>
            <person name="Lombard V."/>
            <person name="Magnuson J."/>
            <person name="Maillard F."/>
            <person name="Murat C."/>
            <person name="Nolan M."/>
            <person name="Ohm R.A."/>
            <person name="Pangilinan J."/>
            <person name="Pereira M.F."/>
            <person name="Perotto S."/>
            <person name="Peter M."/>
            <person name="Pfister S."/>
            <person name="Riley R."/>
            <person name="Sitrit Y."/>
            <person name="Stielow J.B."/>
            <person name="Szollosi G."/>
            <person name="Zifcakova L."/>
            <person name="Stursova M."/>
            <person name="Spatafora J.W."/>
            <person name="Tedersoo L."/>
            <person name="Vaario L.M."/>
            <person name="Yamada A."/>
            <person name="Yan M."/>
            <person name="Wang P."/>
            <person name="Xu J."/>
            <person name="Bruns T."/>
            <person name="Baldrian P."/>
            <person name="Vilgalys R."/>
            <person name="Dunand C."/>
            <person name="Henrissat B."/>
            <person name="Grigoriev I.V."/>
            <person name="Hibbett D."/>
            <person name="Nagy L.G."/>
            <person name="Martin F.M."/>
        </authorList>
    </citation>
    <scope>NUCLEOTIDE SEQUENCE</scope>
    <source>
        <strain evidence="2">UH-Tt-Lm1</strain>
    </source>
</reference>
<dbReference type="AlphaFoldDB" id="A0A9P6L1U6"/>
<dbReference type="Proteomes" id="UP000736335">
    <property type="component" value="Unassembled WGS sequence"/>
</dbReference>
<dbReference type="EMBL" id="WIUZ02000021">
    <property type="protein sequence ID" value="KAF9779000.1"/>
    <property type="molecule type" value="Genomic_DNA"/>
</dbReference>
<reference evidence="2" key="2">
    <citation type="submission" date="2020-11" db="EMBL/GenBank/DDBJ databases">
        <authorList>
            <consortium name="DOE Joint Genome Institute"/>
            <person name="Kuo A."/>
            <person name="Miyauchi S."/>
            <person name="Kiss E."/>
            <person name="Drula E."/>
            <person name="Kohler A."/>
            <person name="Sanchez-Garcia M."/>
            <person name="Andreopoulos B."/>
            <person name="Barry K.W."/>
            <person name="Bonito G."/>
            <person name="Buee M."/>
            <person name="Carver A."/>
            <person name="Chen C."/>
            <person name="Cichocki N."/>
            <person name="Clum A."/>
            <person name="Culley D."/>
            <person name="Crous P.W."/>
            <person name="Fauchery L."/>
            <person name="Girlanda M."/>
            <person name="Hayes R."/>
            <person name="Keri Z."/>
            <person name="Labutti K."/>
            <person name="Lipzen A."/>
            <person name="Lombard V."/>
            <person name="Magnuson J."/>
            <person name="Maillard F."/>
            <person name="Morin E."/>
            <person name="Murat C."/>
            <person name="Nolan M."/>
            <person name="Ohm R."/>
            <person name="Pangilinan J."/>
            <person name="Pereira M."/>
            <person name="Perotto S."/>
            <person name="Peter M."/>
            <person name="Riley R."/>
            <person name="Sitrit Y."/>
            <person name="Stielow B."/>
            <person name="Szollosi G."/>
            <person name="Zifcakova L."/>
            <person name="Stursova M."/>
            <person name="Spatafora J.W."/>
            <person name="Tedersoo L."/>
            <person name="Vaario L.-M."/>
            <person name="Yamada A."/>
            <person name="Yan M."/>
            <person name="Wang P."/>
            <person name="Xu J."/>
            <person name="Bruns T."/>
            <person name="Baldrian P."/>
            <person name="Vilgalys R."/>
            <person name="Henrissat B."/>
            <person name="Grigoriev I.V."/>
            <person name="Hibbett D."/>
            <person name="Nagy L.G."/>
            <person name="Martin F.M."/>
        </authorList>
    </citation>
    <scope>NUCLEOTIDE SEQUENCE</scope>
    <source>
        <strain evidence="2">UH-Tt-Lm1</strain>
    </source>
</reference>
<keyword evidence="3" id="KW-1185">Reference proteome</keyword>
<evidence type="ECO:0000313" key="2">
    <source>
        <dbReference type="EMBL" id="KAF9779000.1"/>
    </source>
</evidence>
<protein>
    <submittedName>
        <fullName evidence="2">Methyltransferase-domain-containing protein</fullName>
    </submittedName>
</protein>
<comment type="caution">
    <text evidence="2">The sequence shown here is derived from an EMBL/GenBank/DDBJ whole genome shotgun (WGS) entry which is preliminary data.</text>
</comment>
<organism evidence="2 3">
    <name type="scientific">Thelephora terrestris</name>
    <dbReference type="NCBI Taxonomy" id="56493"/>
    <lineage>
        <taxon>Eukaryota</taxon>
        <taxon>Fungi</taxon>
        <taxon>Dikarya</taxon>
        <taxon>Basidiomycota</taxon>
        <taxon>Agaricomycotina</taxon>
        <taxon>Agaricomycetes</taxon>
        <taxon>Thelephorales</taxon>
        <taxon>Thelephoraceae</taxon>
        <taxon>Thelephora</taxon>
    </lineage>
</organism>
<feature type="region of interest" description="Disordered" evidence="1">
    <location>
        <begin position="284"/>
        <end position="309"/>
    </location>
</feature>
<dbReference type="GO" id="GO:0005829">
    <property type="term" value="C:cytosol"/>
    <property type="evidence" value="ECO:0007669"/>
    <property type="project" value="TreeGrafter"/>
</dbReference>
<dbReference type="OrthoDB" id="413520at2759"/>
<keyword evidence="2" id="KW-0489">Methyltransferase</keyword>
<dbReference type="Pfam" id="PF10294">
    <property type="entry name" value="Methyltransf_16"/>
    <property type="match status" value="1"/>
</dbReference>
<dbReference type="GO" id="GO:0008757">
    <property type="term" value="F:S-adenosylmethionine-dependent methyltransferase activity"/>
    <property type="evidence" value="ECO:0007669"/>
    <property type="project" value="UniProtKB-ARBA"/>
</dbReference>
<accession>A0A9P6L1U6</accession>
<keyword evidence="2" id="KW-0808">Transferase</keyword>
<proteinExistence type="predicted"/>
<evidence type="ECO:0000313" key="3">
    <source>
        <dbReference type="Proteomes" id="UP000736335"/>
    </source>
</evidence>
<dbReference type="PANTHER" id="PTHR14614:SF161">
    <property type="match status" value="1"/>
</dbReference>
<sequence length="373" mass="41774">MDNPNFPPRLEISPSENDFGDSAIFGLSSQKSAIQKYGIAGRVWEASYTLTTYLESKDPRIVFDPPSPFSTQRHLLSTLTPERWGPNLNRDENWCPNSSKSNPRSNLDVEDVLKPLTILELGSGTGIIIAKLAEVINKEARDGPDGDVIIATDLDNVCPLLEENLSSAAKMFWKNDQTNPRVLVRPLEWGVHKHSLKVLNELGSRSLTHIVCSDLVYFPHLLAPLLRTLIHLTSAPPSSSQPSIIISYRIRSLPKELLFWSAFGLWFSYGPVLYRRDCQSPLQSHQGGAGYESDRPPLNDHTNGGPETEWARYHAPSSTYIFIARRKTVSLGWSVPEDDKDLLEGVGAHENQRQKADDTFELMLLMDLADNED</sequence>
<dbReference type="InterPro" id="IPR019410">
    <property type="entry name" value="Methyltransf_16"/>
</dbReference>
<dbReference type="Gene3D" id="3.40.50.150">
    <property type="entry name" value="Vaccinia Virus protein VP39"/>
    <property type="match status" value="1"/>
</dbReference>
<evidence type="ECO:0000256" key="1">
    <source>
        <dbReference type="SAM" id="MobiDB-lite"/>
    </source>
</evidence>
<dbReference type="GO" id="GO:0032259">
    <property type="term" value="P:methylation"/>
    <property type="evidence" value="ECO:0007669"/>
    <property type="project" value="UniProtKB-KW"/>
</dbReference>
<dbReference type="InterPro" id="IPR029063">
    <property type="entry name" value="SAM-dependent_MTases_sf"/>
</dbReference>
<gene>
    <name evidence="2" type="ORF">BJ322DRAFT_1090889</name>
</gene>
<name>A0A9P6L1U6_9AGAM</name>
<dbReference type="GO" id="GO:0032991">
    <property type="term" value="C:protein-containing complex"/>
    <property type="evidence" value="ECO:0007669"/>
    <property type="project" value="TreeGrafter"/>
</dbReference>
<dbReference type="PANTHER" id="PTHR14614">
    <property type="entry name" value="HEPATOCELLULAR CARCINOMA-ASSOCIATED ANTIGEN"/>
    <property type="match status" value="1"/>
</dbReference>